<dbReference type="OMA" id="RIDMISH"/>
<dbReference type="InterPro" id="IPR008780">
    <property type="entry name" value="Plasmodium_Vir"/>
</dbReference>
<name>A0A1Y1JRY7_PLAGO</name>
<organism evidence="1 2">
    <name type="scientific">Plasmodium gonderi</name>
    <dbReference type="NCBI Taxonomy" id="77519"/>
    <lineage>
        <taxon>Eukaryota</taxon>
        <taxon>Sar</taxon>
        <taxon>Alveolata</taxon>
        <taxon>Apicomplexa</taxon>
        <taxon>Aconoidasida</taxon>
        <taxon>Haemosporida</taxon>
        <taxon>Plasmodiidae</taxon>
        <taxon>Plasmodium</taxon>
        <taxon>Plasmodium (Plasmodium)</taxon>
    </lineage>
</organism>
<dbReference type="OrthoDB" id="387362at2759"/>
<comment type="caution">
    <text evidence="1">The sequence shown here is derived from an EMBL/GenBank/DDBJ whole genome shotgun (WGS) entry which is preliminary data.</text>
</comment>
<evidence type="ECO:0000313" key="1">
    <source>
        <dbReference type="EMBL" id="GAW84218.1"/>
    </source>
</evidence>
<reference evidence="2" key="1">
    <citation type="submission" date="2017-04" db="EMBL/GenBank/DDBJ databases">
        <title>Plasmodium gonderi genome.</title>
        <authorList>
            <person name="Arisue N."/>
            <person name="Honma H."/>
            <person name="Kawai S."/>
            <person name="Tougan T."/>
            <person name="Tanabe K."/>
            <person name="Horii T."/>
        </authorList>
    </citation>
    <scope>NUCLEOTIDE SEQUENCE [LARGE SCALE GENOMIC DNA]</scope>
    <source>
        <strain evidence="2">ATCC 30045</strain>
    </source>
</reference>
<dbReference type="AlphaFoldDB" id="A0A1Y1JRY7"/>
<dbReference type="Proteomes" id="UP000195521">
    <property type="component" value="Unassembled WGS sequence"/>
</dbReference>
<sequence>MLKTEKWKEFEQLAVSFGGDLTSEKFYDKLYNLRNFSHYANNCENLSSYKNGSAVKNVCAKILTYLSSNEELRSNSNVYDVCRLLNYWVATNLSAIGGYGNSSYTIDTFSKISIIWNEFIMNKLQNNHHQTCNPRIDMISHSDWSKRKEVYDYYVDHAYLSGMSTILVNPTDYCIHIRKKISLYDYFNVKCALDETAFCYEFKTKYKNCDPKELLLKFNCAKEVEEKKSLEKKTERELHQGASSERGMFQRESQLQDYTTEGTQNLKVLKTMSNRFSPLKKAGGILLGIVAISMAYGFLHKFTPLGIWIRNIFANKNNNRNNINSDFNEEFYYSQRLYDQNYNNRDEHCIGYHSD</sequence>
<dbReference type="Pfam" id="PF05795">
    <property type="entry name" value="Plasmodium_Vir"/>
    <property type="match status" value="1"/>
</dbReference>
<dbReference type="EMBL" id="BDQF01000187">
    <property type="protein sequence ID" value="GAW84218.1"/>
    <property type="molecule type" value="Genomic_DNA"/>
</dbReference>
<dbReference type="RefSeq" id="XP_028546807.1">
    <property type="nucleotide sequence ID" value="XM_028691006.1"/>
</dbReference>
<dbReference type="GeneID" id="39745026"/>
<accession>A0A1Y1JRY7</accession>
<proteinExistence type="predicted"/>
<protein>
    <submittedName>
        <fullName evidence="1">Variable surface protein</fullName>
    </submittedName>
</protein>
<keyword evidence="2" id="KW-1185">Reference proteome</keyword>
<evidence type="ECO:0000313" key="2">
    <source>
        <dbReference type="Proteomes" id="UP000195521"/>
    </source>
</evidence>
<gene>
    <name evidence="1" type="ORF">PGO_001765</name>
</gene>